<reference evidence="10" key="1">
    <citation type="submission" date="2020-12" db="EMBL/GenBank/DDBJ databases">
        <title>Oil enriched cultivation method for isolating marine PHA-producing bacteria.</title>
        <authorList>
            <person name="Zheng W."/>
            <person name="Yu S."/>
            <person name="Huang Y."/>
        </authorList>
    </citation>
    <scope>NUCLEOTIDE SEQUENCE</scope>
    <source>
        <strain evidence="10">SY-2-3</strain>
    </source>
</reference>
<comment type="function">
    <text evidence="7">Involved in the regulation of glutamine synthetase GlnA, a key enzyme in the process to assimilate ammonia. When cellular nitrogen levels are high, the C-terminal adenylyl transferase (AT) inactivates GlnA by covalent transfer of an adenylyl group from ATP to specific tyrosine residue of GlnA, thus reducing its activity. Conversely, when nitrogen levels are low, the N-terminal adenylyl removase (AR) activates GlnA by removing the adenylyl group by phosphorolysis, increasing its activity. The regulatory region of GlnE binds the signal transduction protein PII (GlnB) which indicates the nitrogen status of the cell.</text>
</comment>
<dbReference type="Gene3D" id="1.20.120.330">
    <property type="entry name" value="Nucleotidyltransferases domain 2"/>
    <property type="match status" value="2"/>
</dbReference>
<dbReference type="Proteomes" id="UP000664405">
    <property type="component" value="Unassembled WGS sequence"/>
</dbReference>
<dbReference type="SUPFAM" id="SSF81301">
    <property type="entry name" value="Nucleotidyltransferase"/>
    <property type="match status" value="2"/>
</dbReference>
<dbReference type="NCBIfam" id="NF010706">
    <property type="entry name" value="PRK14108.1"/>
    <property type="match status" value="1"/>
</dbReference>
<evidence type="ECO:0000256" key="5">
    <source>
        <dbReference type="ARBA" id="ARBA00022842"/>
    </source>
</evidence>
<dbReference type="EC" id="2.7.7.89" evidence="7"/>
<feature type="domain" description="PII-uridylyltransferase/Glutamine-synthetase adenylyltransferase" evidence="9">
    <location>
        <begin position="858"/>
        <end position="977"/>
    </location>
</feature>
<dbReference type="GO" id="GO:0005524">
    <property type="term" value="F:ATP binding"/>
    <property type="evidence" value="ECO:0007669"/>
    <property type="project" value="UniProtKB-UniRule"/>
</dbReference>
<gene>
    <name evidence="7" type="primary">glnE</name>
    <name evidence="10" type="ORF">JF547_20170</name>
</gene>
<keyword evidence="6 7" id="KW-0511">Multifunctional enzyme</keyword>
<evidence type="ECO:0000256" key="1">
    <source>
        <dbReference type="ARBA" id="ARBA00022679"/>
    </source>
</evidence>
<dbReference type="GO" id="GO:0005829">
    <property type="term" value="C:cytosol"/>
    <property type="evidence" value="ECO:0007669"/>
    <property type="project" value="TreeGrafter"/>
</dbReference>
<dbReference type="HAMAP" id="MF_00802">
    <property type="entry name" value="GlnE"/>
    <property type="match status" value="1"/>
</dbReference>
<dbReference type="GO" id="GO:0000287">
    <property type="term" value="F:magnesium ion binding"/>
    <property type="evidence" value="ECO:0007669"/>
    <property type="project" value="UniProtKB-UniRule"/>
</dbReference>
<evidence type="ECO:0000256" key="7">
    <source>
        <dbReference type="HAMAP-Rule" id="MF_00802"/>
    </source>
</evidence>
<dbReference type="GO" id="GO:0000820">
    <property type="term" value="P:regulation of glutamine family amino acid metabolic process"/>
    <property type="evidence" value="ECO:0007669"/>
    <property type="project" value="UniProtKB-UniRule"/>
</dbReference>
<keyword evidence="3 7" id="KW-0547">Nucleotide-binding</keyword>
<feature type="domain" description="PII-uridylyltransferase/Glutamine-synthetase adenylyltransferase" evidence="9">
    <location>
        <begin position="322"/>
        <end position="462"/>
    </location>
</feature>
<dbReference type="PANTHER" id="PTHR30621">
    <property type="entry name" value="GLUTAMINE SYNTHETASE ADENYLYLTRANSFERASE"/>
    <property type="match status" value="1"/>
</dbReference>
<feature type="domain" description="Glutamate-ammonia ligase adenylyltransferase repeated" evidence="8">
    <location>
        <begin position="576"/>
        <end position="815"/>
    </location>
</feature>
<dbReference type="InterPro" id="IPR013546">
    <property type="entry name" value="PII_UdlTrfase/GS_AdlTrfase"/>
</dbReference>
<dbReference type="EMBL" id="JAEKJW010000004">
    <property type="protein sequence ID" value="MBN8198793.1"/>
    <property type="molecule type" value="Genomic_DNA"/>
</dbReference>
<keyword evidence="5 7" id="KW-0460">Magnesium</keyword>
<dbReference type="NCBIfam" id="NF008292">
    <property type="entry name" value="PRK11072.1"/>
    <property type="match status" value="1"/>
</dbReference>
<dbReference type="InterPro" id="IPR005190">
    <property type="entry name" value="GlnE_rpt_dom"/>
</dbReference>
<comment type="similarity">
    <text evidence="7">Belongs to the GlnE family.</text>
</comment>
<dbReference type="CDD" id="cd05401">
    <property type="entry name" value="NT_GlnE_GlnD_like"/>
    <property type="match status" value="2"/>
</dbReference>
<keyword evidence="4 7" id="KW-0067">ATP-binding</keyword>
<keyword evidence="2 7" id="KW-0548">Nucleotidyltransferase</keyword>
<feature type="region of interest" description="Adenylyl transferase" evidence="7">
    <location>
        <begin position="475"/>
        <end position="993"/>
    </location>
</feature>
<dbReference type="GO" id="GO:0008882">
    <property type="term" value="F:[glutamate-ammonia-ligase] adenylyltransferase activity"/>
    <property type="evidence" value="ECO:0007669"/>
    <property type="project" value="UniProtKB-UniRule"/>
</dbReference>
<feature type="region of interest" description="Adenylyl removase" evidence="7">
    <location>
        <begin position="1"/>
        <end position="468"/>
    </location>
</feature>
<dbReference type="AlphaFoldDB" id="A0A8I1MB50"/>
<proteinExistence type="inferred from homology"/>
<dbReference type="Pfam" id="PF03710">
    <property type="entry name" value="GlnE"/>
    <property type="match status" value="2"/>
</dbReference>
<evidence type="ECO:0000313" key="11">
    <source>
        <dbReference type="Proteomes" id="UP000664405"/>
    </source>
</evidence>
<dbReference type="GO" id="GO:0047388">
    <property type="term" value="F:[glutamine synthetase]-adenylyl-L-tyrosine phosphorylase activity"/>
    <property type="evidence" value="ECO:0007669"/>
    <property type="project" value="UniProtKB-EC"/>
</dbReference>
<comment type="caution">
    <text evidence="10">The sequence shown here is derived from an EMBL/GenBank/DDBJ whole genome shotgun (WGS) entry which is preliminary data.</text>
</comment>
<dbReference type="PANTHER" id="PTHR30621:SF0">
    <property type="entry name" value="BIFUNCTIONAL GLUTAMINE SYNTHETASE ADENYLYLTRANSFERASE_ADENYLYL-REMOVING ENZYME"/>
    <property type="match status" value="1"/>
</dbReference>
<dbReference type="Gene3D" id="3.30.460.10">
    <property type="entry name" value="Beta Polymerase, domain 2"/>
    <property type="match status" value="2"/>
</dbReference>
<evidence type="ECO:0000259" key="9">
    <source>
        <dbReference type="Pfam" id="PF08335"/>
    </source>
</evidence>
<organism evidence="10 11">
    <name type="scientific">Thalassospira povalilytica</name>
    <dbReference type="NCBI Taxonomy" id="732237"/>
    <lineage>
        <taxon>Bacteria</taxon>
        <taxon>Pseudomonadati</taxon>
        <taxon>Pseudomonadota</taxon>
        <taxon>Alphaproteobacteria</taxon>
        <taxon>Rhodospirillales</taxon>
        <taxon>Thalassospiraceae</taxon>
        <taxon>Thalassospira</taxon>
    </lineage>
</organism>
<name>A0A8I1MB50_9PROT</name>
<dbReference type="Gene3D" id="1.20.120.1510">
    <property type="match status" value="1"/>
</dbReference>
<dbReference type="SUPFAM" id="SSF81593">
    <property type="entry name" value="Nucleotidyltransferase substrate binding subunit/domain"/>
    <property type="match status" value="2"/>
</dbReference>
<dbReference type="InterPro" id="IPR023057">
    <property type="entry name" value="GlnE"/>
</dbReference>
<dbReference type="InterPro" id="IPR043519">
    <property type="entry name" value="NT_sf"/>
</dbReference>
<sequence>MSLSWISQDLPQPFDAERVANAFERWNALGDRPAFESLASKIGDIASDPQSKAVLAALFGNSPYLTNLCLRDPDIVCEVFESGLDHAFATALDPVRQSADARDLDQATTMSSVRKAKRRAALVIAMADICKAWPLDKVTSAISETAETTLDFTMAHCLCAMARQRKYDLPNPQNPLEGSGIFAIGMGKLGAGELNYSSDIDLIFLYDQDIVTYLDEDRLQQDLVRMVRDITRVMEERTGDGYVFRTDLRLRPDPASTPPILSMIAAETYYETVGQNWERAAMIKARIVGGDRAAGNEFLEILRPFVWRKHLDFLAIQDIHSIKRQINAHKGGSKINIPGHNIKLGRGGIREIEFFAQTQQLIWGGREVALRGKATCDTLRALTKFGQVSEEVRDEMLEAYEFLRTVEHRLQMINDQQTQTLPDTDDGLRALATFLGYATLDAFKDHLLLHLRNVENNYAELFEDDTPLTGDSTTGNLVFTGTEDDPDTLANLREMGFENAENVSVTVRGWHHGRYRATRSRRAREILTELMPTLLGALSKTTNPDMAFRAFDEFLKGLPAGVQLFSLFTAHPELLELLAQIAGTAPRMAKYIGRNASVLDFVLMSGFHEELPDADSMLAELDARLSREDMVEDWLDVARRWANDQKFQIDVQTIQNRQTPHEAGRALADVADVAIRALFPRIADDFAAKHGTFADGGLAVFALGKHGGQELSPGSDLDMVFIYDVPEEAEESDGKKPLSPGHYFIRLSQRYINALSAPTAEGVLFETDLRLRPSGSKGPLATHFKSFEAYQNNEAWTWEHMALTRLRPVYGPQSLCDKVIATTTAVLRKERDPDQLVRAVYDMRNRMEAGKGDNHPWAIKMRRGGLVDLEFIAQYLQLRHAHDHADILSPTTRDVFKRLGTAGILENDEAEFLANAGSFWLALQAMLRLTTEGPFDPARASTDLQQMLARAGKCDDFASLQDKIETTATRIKTIYDRIIADPAEKVSPPETTQ</sequence>
<comment type="catalytic activity">
    <reaction evidence="7">
        <text>[glutamine synthetase]-O(4)-(5'-adenylyl)-L-tyrosine + phosphate = [glutamine synthetase]-L-tyrosine + ADP</text>
        <dbReference type="Rhea" id="RHEA:43716"/>
        <dbReference type="Rhea" id="RHEA-COMP:10660"/>
        <dbReference type="Rhea" id="RHEA-COMP:10661"/>
        <dbReference type="ChEBI" id="CHEBI:43474"/>
        <dbReference type="ChEBI" id="CHEBI:46858"/>
        <dbReference type="ChEBI" id="CHEBI:83624"/>
        <dbReference type="ChEBI" id="CHEBI:456216"/>
        <dbReference type="EC" id="2.7.7.89"/>
    </reaction>
</comment>
<evidence type="ECO:0000259" key="8">
    <source>
        <dbReference type="Pfam" id="PF03710"/>
    </source>
</evidence>
<evidence type="ECO:0000256" key="2">
    <source>
        <dbReference type="ARBA" id="ARBA00022695"/>
    </source>
</evidence>
<accession>A0A8I1MB50</accession>
<evidence type="ECO:0000256" key="6">
    <source>
        <dbReference type="ARBA" id="ARBA00023268"/>
    </source>
</evidence>
<feature type="domain" description="Glutamate-ammonia ligase adenylyltransferase repeated" evidence="8">
    <location>
        <begin position="55"/>
        <end position="300"/>
    </location>
</feature>
<evidence type="ECO:0000256" key="3">
    <source>
        <dbReference type="ARBA" id="ARBA00022741"/>
    </source>
</evidence>
<dbReference type="RefSeq" id="WP_206928461.1">
    <property type="nucleotide sequence ID" value="NZ_JAEKJW010000004.1"/>
</dbReference>
<comment type="cofactor">
    <cofactor evidence="7">
        <name>Mg(2+)</name>
        <dbReference type="ChEBI" id="CHEBI:18420"/>
    </cofactor>
</comment>
<protein>
    <recommendedName>
        <fullName evidence="7">Bifunctional glutamine synthetase adenylyltransferase/adenylyl-removing enzyme</fullName>
    </recommendedName>
    <alternativeName>
        <fullName evidence="7">ATP:glutamine synthetase adenylyltransferase</fullName>
    </alternativeName>
    <alternativeName>
        <fullName evidence="7">ATase</fullName>
    </alternativeName>
    <domain>
        <recommendedName>
            <fullName evidence="7">Glutamine synthetase adenylyl-L-tyrosine phosphorylase</fullName>
            <ecNumber evidence="7">2.7.7.89</ecNumber>
        </recommendedName>
        <alternativeName>
            <fullName evidence="7">Adenylyl removase</fullName>
            <shortName evidence="7">AR</shortName>
            <shortName evidence="7">AT-N</shortName>
        </alternativeName>
    </domain>
    <domain>
        <recommendedName>
            <fullName evidence="7">Glutamine synthetase adenylyl transferase</fullName>
            <ecNumber evidence="7">2.7.7.42</ecNumber>
        </recommendedName>
        <alternativeName>
            <fullName evidence="7">Adenylyl transferase</fullName>
            <shortName evidence="7">AT</shortName>
            <shortName evidence="7">AT-C</shortName>
        </alternativeName>
    </domain>
</protein>
<comment type="catalytic activity">
    <reaction evidence="7">
        <text>[glutamine synthetase]-L-tyrosine + ATP = [glutamine synthetase]-O(4)-(5'-adenylyl)-L-tyrosine + diphosphate</text>
        <dbReference type="Rhea" id="RHEA:18589"/>
        <dbReference type="Rhea" id="RHEA-COMP:10660"/>
        <dbReference type="Rhea" id="RHEA-COMP:10661"/>
        <dbReference type="ChEBI" id="CHEBI:30616"/>
        <dbReference type="ChEBI" id="CHEBI:33019"/>
        <dbReference type="ChEBI" id="CHEBI:46858"/>
        <dbReference type="ChEBI" id="CHEBI:83624"/>
        <dbReference type="EC" id="2.7.7.42"/>
    </reaction>
</comment>
<dbReference type="EC" id="2.7.7.42" evidence="7"/>
<evidence type="ECO:0000256" key="4">
    <source>
        <dbReference type="ARBA" id="ARBA00022840"/>
    </source>
</evidence>
<evidence type="ECO:0000313" key="10">
    <source>
        <dbReference type="EMBL" id="MBN8198793.1"/>
    </source>
</evidence>
<keyword evidence="1 7" id="KW-0808">Transferase</keyword>
<dbReference type="Pfam" id="PF08335">
    <property type="entry name" value="GlnD_UR_UTase"/>
    <property type="match status" value="2"/>
</dbReference>